<dbReference type="PANTHER" id="PTHR14374">
    <property type="entry name" value="FOIE GRAS"/>
    <property type="match status" value="1"/>
</dbReference>
<dbReference type="Proteomes" id="UP001652625">
    <property type="component" value="Chromosome 10"/>
</dbReference>
<evidence type="ECO:0000256" key="1">
    <source>
        <dbReference type="ARBA" id="ARBA00001995"/>
    </source>
</evidence>
<feature type="domain" description="Trafficking protein particle complex subunit 11 C-terminal" evidence="9">
    <location>
        <begin position="1054"/>
        <end position="1099"/>
    </location>
</feature>
<dbReference type="InterPro" id="IPR021773">
    <property type="entry name" value="TPC11"/>
</dbReference>
<comment type="similarity">
    <text evidence="3">Belongs to the TRAPPC11 family.</text>
</comment>
<evidence type="ECO:0000256" key="6">
    <source>
        <dbReference type="ARBA" id="ARBA00022892"/>
    </source>
</evidence>
<dbReference type="Pfam" id="PF11817">
    <property type="entry name" value="Foie-gras_1"/>
    <property type="match status" value="1"/>
</dbReference>
<keyword evidence="6" id="KW-0931">ER-Golgi transport</keyword>
<reference evidence="11" key="1">
    <citation type="submission" date="2025-08" db="UniProtKB">
        <authorList>
            <consortium name="RefSeq"/>
        </authorList>
    </citation>
    <scope>IDENTIFICATION</scope>
</reference>
<keyword evidence="7" id="KW-0333">Golgi apparatus</keyword>
<comment type="function">
    <text evidence="1">Involved in endoplasmic reticulum to Golgi apparatus trafficking at a very early stage.</text>
</comment>
<comment type="subcellular location">
    <subcellularLocation>
        <location evidence="2">Golgi apparatus</location>
        <location evidence="2">cis-Golgi network</location>
    </subcellularLocation>
</comment>
<evidence type="ECO:0000256" key="3">
    <source>
        <dbReference type="ARBA" id="ARBA00007051"/>
    </source>
</evidence>
<keyword evidence="5" id="KW-0813">Transport</keyword>
<sequence length="1139" mass="130392">MASACVFPEELITKPLSYVALTGLDTQNNAIHRSIWDTFTLNRRQEKLLNIQLLPGDTDFPKRKQKQRTSYEFYIPKGILKCNWMSKHLNVIPAVVVVFYDLDWNDQQWKEKQSECASRVAVIRVSLQDRSTKIAVVLIQKNMPLPPGEDPQAVQRAEALCQACQLPSKLLFVIPFSDNLQGYISRLEGAFCDIAYNHYTSEVRFVKQHKELLNKSQHQQLFVRHQFKIGFYNELKQDLPVALKHYKQAYQFILEQRLTDVNNLEVKVVSGFLSYKICRISFQKNSPLDAITQFRKHIDYFKGKVGCSELAFEHAAWMAKQFSLFGDLFQEAIKNSLQAIQTQHPGFYYQQAANHTIIRRERCKALCVSSVPPGAELLVDINNLEFFGQRSWRQGCQAAEVPDPVIEHAGIQALQLEELKVEHCWIIIPLLSSAVAQFREYKSVRMKLFLMVQMGEEYFNAKDYIKALTLLNRVLAFYRGEKWWLLLNSILRTALNCAYLTANVQDYVTLCLELLSNNCCLEADEKTRIQMNLMRVVKQMNPEPESRCNQASIEKAKDLWKTEIDVGKQNDKKYTINLESLASFVECRPSFEQDSFCLDEVVVIKVYLRSVAAYPIRFSELGLQFSNPVHNMECKKTDNNDAADQFSGDSDLYLEPGKVKVHSFKLVLSPTDLNQKLEIKQVYLSLGGKFILRWNGAGLDANISPQYDSYNYGGERLPVKLGKDGNILWESVTISPFTNILPREAKVHLNINHNQPMLIDEFYRFEINIKNLETTPIYNTRLTVILISDEQDANNSKTDSTTSALYLDEVERDVSNHAGLKLVEFDLSSIQPGEMVKNIMFAKTSELGKKTILFKIIYNLAVLVGNKQVEVDCVCSKEETIVIDTQKPFSVTAAIADMQFQPIQEVIENNPFLVMVYINCISPWPIHILNSKFTLTKDYCLADDYFISQVKELNLNSTENAGECQCINVLKSSDLESTAEVRTSQIGHYVIKWKRLSGGAAVETMFDLPICKIDLSLFKLRVDIPSFGCVQEALIIDFFIINCTNLVQEVEARIEQGESFMLAGNSQIQLRILPQDEHKLTFNLFPLYSGELLLPKLHINLPQHRNFSSDSLTQYNLPKYIFVKPLKITNSFSNEVQVM</sequence>
<gene>
    <name evidence="11" type="primary">LOC100214090</name>
</gene>
<evidence type="ECO:0000256" key="5">
    <source>
        <dbReference type="ARBA" id="ARBA00022448"/>
    </source>
</evidence>
<evidence type="ECO:0000256" key="7">
    <source>
        <dbReference type="ARBA" id="ARBA00023034"/>
    </source>
</evidence>
<evidence type="ECO:0000259" key="8">
    <source>
        <dbReference type="Pfam" id="PF11817"/>
    </source>
</evidence>
<evidence type="ECO:0000256" key="4">
    <source>
        <dbReference type="ARBA" id="ARBA00021520"/>
    </source>
</evidence>
<evidence type="ECO:0000259" key="9">
    <source>
        <dbReference type="Pfam" id="PF12742"/>
    </source>
</evidence>
<keyword evidence="10" id="KW-1185">Reference proteome</keyword>
<dbReference type="PANTHER" id="PTHR14374:SF0">
    <property type="entry name" value="TRAFFICKING PROTEIN PARTICLE COMPLEX SUBUNIT 11"/>
    <property type="match status" value="1"/>
</dbReference>
<feature type="domain" description="Trafficking protein particle complex subunit 11" evidence="8">
    <location>
        <begin position="264"/>
        <end position="516"/>
    </location>
</feature>
<dbReference type="InterPro" id="IPR025876">
    <property type="entry name" value="TRAPPC11_C"/>
</dbReference>
<evidence type="ECO:0000313" key="11">
    <source>
        <dbReference type="RefSeq" id="XP_065663748.1"/>
    </source>
</evidence>
<proteinExistence type="inferred from homology"/>
<accession>A0ABM4CPG9</accession>
<name>A0ABM4CPG9_HYDVU</name>
<evidence type="ECO:0000313" key="10">
    <source>
        <dbReference type="Proteomes" id="UP001652625"/>
    </source>
</evidence>
<protein>
    <recommendedName>
        <fullName evidence="4">Trafficking protein particle complex subunit 11</fullName>
    </recommendedName>
</protein>
<evidence type="ECO:0000256" key="2">
    <source>
        <dbReference type="ARBA" id="ARBA00004222"/>
    </source>
</evidence>
<organism evidence="10 11">
    <name type="scientific">Hydra vulgaris</name>
    <name type="common">Hydra</name>
    <name type="synonym">Hydra attenuata</name>
    <dbReference type="NCBI Taxonomy" id="6087"/>
    <lineage>
        <taxon>Eukaryota</taxon>
        <taxon>Metazoa</taxon>
        <taxon>Cnidaria</taxon>
        <taxon>Hydrozoa</taxon>
        <taxon>Hydroidolina</taxon>
        <taxon>Anthoathecata</taxon>
        <taxon>Aplanulata</taxon>
        <taxon>Hydridae</taxon>
        <taxon>Hydra</taxon>
    </lineage>
</organism>
<dbReference type="RefSeq" id="XP_065663748.1">
    <property type="nucleotide sequence ID" value="XM_065807676.1"/>
</dbReference>
<dbReference type="GeneID" id="100214090"/>
<dbReference type="Pfam" id="PF12742">
    <property type="entry name" value="Gryzun-like"/>
    <property type="match status" value="1"/>
</dbReference>